<feature type="domain" description="Tryptophan synthase beta chain-like PALP" evidence="6">
    <location>
        <begin position="147"/>
        <end position="436"/>
    </location>
</feature>
<organism evidence="7 8">
    <name type="scientific">Tachysurus vachellii</name>
    <name type="common">Darkbarbel catfish</name>
    <name type="synonym">Pelteobagrus vachellii</name>
    <dbReference type="NCBI Taxonomy" id="175792"/>
    <lineage>
        <taxon>Eukaryota</taxon>
        <taxon>Metazoa</taxon>
        <taxon>Chordata</taxon>
        <taxon>Craniata</taxon>
        <taxon>Vertebrata</taxon>
        <taxon>Euteleostomi</taxon>
        <taxon>Actinopterygii</taxon>
        <taxon>Neopterygii</taxon>
        <taxon>Teleostei</taxon>
        <taxon>Ostariophysi</taxon>
        <taxon>Siluriformes</taxon>
        <taxon>Bagridae</taxon>
        <taxon>Tachysurus</taxon>
    </lineage>
</organism>
<evidence type="ECO:0000313" key="7">
    <source>
        <dbReference type="EMBL" id="KAK2852501.1"/>
    </source>
</evidence>
<dbReference type="GO" id="GO:0003941">
    <property type="term" value="F:L-serine ammonia-lyase activity"/>
    <property type="evidence" value="ECO:0007669"/>
    <property type="project" value="TreeGrafter"/>
</dbReference>
<dbReference type="InterPro" id="IPR036052">
    <property type="entry name" value="TrpB-like_PALP_sf"/>
</dbReference>
<dbReference type="CDD" id="cd01562">
    <property type="entry name" value="Thr-dehyd"/>
    <property type="match status" value="1"/>
</dbReference>
<sequence length="541" mass="60638">MNFAAQFFFTSYVGENSLARRGFSDSEDYDPFWHSDDWHLGSKIKKCSSNDGSVTEKDGIISNGVLTRRPTLICPERLRDFGAEEYLNAEVRPFKTKVMEAPEMQLMAPPKPPIQSIKDYKPAHKPPAEYLGFEDISAAALNMQQSGIQKTPCTYSRLSKIYGMEIYLKKEYLHYTGSVKERGVLYLLSSLKQDQQKKGVIVATDCNFSMAVAHHAVGLKIPVFVIMPAYTSPPRLRMYRDYGAMVISYGSTAQDSQNHARHLAKENGYLCLEEDDSVVYLAGLGTVGKELHEQVPKLDAVIVPAGGQSGVLVGTAAAIKHLNPRISVIGVEPEEFPLLLQSLKTDSLVSDFSHTTNKKLYRDFMQHSLGAHTLQIAKKMVDKVISVREKDNLVAMLRMQEYEHTTVDTEGAMGLAAILAGQLPDLKGKRVAVVVSSANMELELVRECIDRALVLDDRVSHFNVQLGDGPGDMAKLLNILAREDVRLLDICHRRYSDRVDLFKVQVECVVELKDKSQNCHLRRTLSELYPTLRWLDRLNLS</sequence>
<comment type="caution">
    <text evidence="7">The sequence shown here is derived from an EMBL/GenBank/DDBJ whole genome shotgun (WGS) entry which is preliminary data.</text>
</comment>
<dbReference type="GO" id="GO:0009097">
    <property type="term" value="P:isoleucine biosynthetic process"/>
    <property type="evidence" value="ECO:0007669"/>
    <property type="project" value="TreeGrafter"/>
</dbReference>
<keyword evidence="2" id="KW-0663">Pyridoxal phosphate</keyword>
<protein>
    <recommendedName>
        <fullName evidence="4">L-serine deaminase</fullName>
    </recommendedName>
    <alternativeName>
        <fullName evidence="5">L-threonine dehydratase</fullName>
    </alternativeName>
</protein>
<dbReference type="Pfam" id="PF00291">
    <property type="entry name" value="PALP"/>
    <property type="match status" value="1"/>
</dbReference>
<dbReference type="AlphaFoldDB" id="A0AA88NBY4"/>
<keyword evidence="3" id="KW-0456">Lyase</keyword>
<keyword evidence="8" id="KW-1185">Reference proteome</keyword>
<evidence type="ECO:0000259" key="6">
    <source>
        <dbReference type="Pfam" id="PF00291"/>
    </source>
</evidence>
<evidence type="ECO:0000256" key="5">
    <source>
        <dbReference type="ARBA" id="ARBA00042605"/>
    </source>
</evidence>
<evidence type="ECO:0000256" key="1">
    <source>
        <dbReference type="ARBA" id="ARBA00001933"/>
    </source>
</evidence>
<evidence type="ECO:0000313" key="8">
    <source>
        <dbReference type="Proteomes" id="UP001187315"/>
    </source>
</evidence>
<accession>A0AA88NBY4</accession>
<dbReference type="EMBL" id="JAVHJS010000007">
    <property type="protein sequence ID" value="KAK2852501.1"/>
    <property type="molecule type" value="Genomic_DNA"/>
</dbReference>
<proteinExistence type="predicted"/>
<evidence type="ECO:0000256" key="4">
    <source>
        <dbReference type="ARBA" id="ARBA00041766"/>
    </source>
</evidence>
<evidence type="ECO:0000256" key="3">
    <source>
        <dbReference type="ARBA" id="ARBA00023239"/>
    </source>
</evidence>
<dbReference type="SUPFAM" id="SSF53686">
    <property type="entry name" value="Tryptophan synthase beta subunit-like PLP-dependent enzymes"/>
    <property type="match status" value="1"/>
</dbReference>
<dbReference type="GO" id="GO:0006565">
    <property type="term" value="P:L-serine catabolic process"/>
    <property type="evidence" value="ECO:0007669"/>
    <property type="project" value="TreeGrafter"/>
</dbReference>
<dbReference type="FunFam" id="3.40.50.1100:FF:000044">
    <property type="entry name" value="Phenylserine dehydratase"/>
    <property type="match status" value="1"/>
</dbReference>
<evidence type="ECO:0000256" key="2">
    <source>
        <dbReference type="ARBA" id="ARBA00022898"/>
    </source>
</evidence>
<dbReference type="Gene3D" id="3.40.50.1100">
    <property type="match status" value="2"/>
</dbReference>
<dbReference type="InterPro" id="IPR001926">
    <property type="entry name" value="TrpB-like_PALP"/>
</dbReference>
<reference evidence="7" key="1">
    <citation type="submission" date="2023-08" db="EMBL/GenBank/DDBJ databases">
        <title>Pelteobagrus vachellii genome.</title>
        <authorList>
            <person name="Liu H."/>
        </authorList>
    </citation>
    <scope>NUCLEOTIDE SEQUENCE</scope>
    <source>
        <strain evidence="7">PRFRI_2022a</strain>
        <tissue evidence="7">Muscle</tissue>
    </source>
</reference>
<name>A0AA88NBY4_TACVA</name>
<dbReference type="GO" id="GO:0006567">
    <property type="term" value="P:L-threonine catabolic process"/>
    <property type="evidence" value="ECO:0007669"/>
    <property type="project" value="TreeGrafter"/>
</dbReference>
<dbReference type="GO" id="GO:0004794">
    <property type="term" value="F:threonine deaminase activity"/>
    <property type="evidence" value="ECO:0007669"/>
    <property type="project" value="TreeGrafter"/>
</dbReference>
<dbReference type="Proteomes" id="UP001187315">
    <property type="component" value="Unassembled WGS sequence"/>
</dbReference>
<comment type="cofactor">
    <cofactor evidence="1">
        <name>pyridoxal 5'-phosphate</name>
        <dbReference type="ChEBI" id="CHEBI:597326"/>
    </cofactor>
</comment>
<dbReference type="PANTHER" id="PTHR48078">
    <property type="entry name" value="THREONINE DEHYDRATASE, MITOCHONDRIAL-RELATED"/>
    <property type="match status" value="1"/>
</dbReference>
<gene>
    <name evidence="7" type="ORF">Q7C36_007702</name>
</gene>
<dbReference type="InterPro" id="IPR050147">
    <property type="entry name" value="Ser/Thr_Dehydratase"/>
</dbReference>
<dbReference type="PANTHER" id="PTHR48078:SF19">
    <property type="entry name" value="ACT DOMAIN-CONTAINING PROTEIN"/>
    <property type="match status" value="1"/>
</dbReference>